<dbReference type="RefSeq" id="WP_115892309.1">
    <property type="nucleotide sequence ID" value="NZ_QREL01000001.1"/>
</dbReference>
<proteinExistence type="predicted"/>
<accession>A0A371NFR6</accession>
<gene>
    <name evidence="1" type="ORF">C7452_0842</name>
</gene>
<name>A0A371NFR6_9EURY</name>
<evidence type="ECO:0000313" key="2">
    <source>
        <dbReference type="Proteomes" id="UP000256864"/>
    </source>
</evidence>
<comment type="caution">
    <text evidence="1">The sequence shown here is derived from an EMBL/GenBank/DDBJ whole genome shotgun (WGS) entry which is preliminary data.</text>
</comment>
<reference evidence="1 2" key="1">
    <citation type="submission" date="2018-07" db="EMBL/GenBank/DDBJ databases">
        <title>Genomic Encyclopedia of Type Strains, Phase IV (KMG-IV): sequencing the most valuable type-strain genomes for metagenomic binning, comparative biology and taxonomic classification.</title>
        <authorList>
            <person name="Goeker M."/>
        </authorList>
    </citation>
    <scope>NUCLEOTIDE SEQUENCE [LARGE SCALE GENOMIC DNA]</scope>
    <source>
        <strain evidence="1 2">DSM 7466</strain>
    </source>
</reference>
<dbReference type="Proteomes" id="UP000256864">
    <property type="component" value="Unassembled WGS sequence"/>
</dbReference>
<dbReference type="EMBL" id="QREL01000001">
    <property type="protein sequence ID" value="REE28818.1"/>
    <property type="molecule type" value="Genomic_DNA"/>
</dbReference>
<dbReference type="AlphaFoldDB" id="A0A371NFR6"/>
<evidence type="ECO:0000313" key="1">
    <source>
        <dbReference type="EMBL" id="REE28818.1"/>
    </source>
</evidence>
<organism evidence="1 2">
    <name type="scientific">Methanothermobacter defluvii</name>
    <dbReference type="NCBI Taxonomy" id="49339"/>
    <lineage>
        <taxon>Archaea</taxon>
        <taxon>Methanobacteriati</taxon>
        <taxon>Methanobacteriota</taxon>
        <taxon>Methanomada group</taxon>
        <taxon>Methanobacteria</taxon>
        <taxon>Methanobacteriales</taxon>
        <taxon>Methanobacteriaceae</taxon>
        <taxon>Methanothermobacter</taxon>
    </lineage>
</organism>
<keyword evidence="2" id="KW-1185">Reference proteome</keyword>
<protein>
    <submittedName>
        <fullName evidence="1">Uncharacterized protein</fullName>
    </submittedName>
</protein>
<sequence>MIHYRMDQPDRVRCSVCGGIAEEVDETYPEEGDFILVIYRCRDCGHLEKRQYGKPVKIID</sequence>